<gene>
    <name evidence="1" type="ORF">I4901_00610</name>
</gene>
<dbReference type="RefSeq" id="WP_157954970.1">
    <property type="nucleotide sequence ID" value="NZ_CP047349.1"/>
</dbReference>
<sequence length="46" mass="5110">MAGALGRLNIDLTLNTANFTNAINCSQRQTEQFRQSIRVSLQTITV</sequence>
<name>A0A8I0WMW0_9GAMM</name>
<protein>
    <submittedName>
        <fullName evidence="1">Uncharacterized protein</fullName>
    </submittedName>
</protein>
<dbReference type="EMBL" id="JADSJR010000001">
    <property type="protein sequence ID" value="MBG2912877.1"/>
    <property type="molecule type" value="Genomic_DNA"/>
</dbReference>
<organism evidence="1 2">
    <name type="scientific">Proteus terrae subsp. cibarius</name>
    <dbReference type="NCBI Taxonomy" id="626774"/>
    <lineage>
        <taxon>Bacteria</taxon>
        <taxon>Pseudomonadati</taxon>
        <taxon>Pseudomonadota</taxon>
        <taxon>Gammaproteobacteria</taxon>
        <taxon>Enterobacterales</taxon>
        <taxon>Morganellaceae</taxon>
        <taxon>Proteus</taxon>
    </lineage>
</organism>
<evidence type="ECO:0000313" key="1">
    <source>
        <dbReference type="EMBL" id="MBG2912877.1"/>
    </source>
</evidence>
<dbReference type="AlphaFoldDB" id="A0A8I0WMW0"/>
<comment type="caution">
    <text evidence="1">The sequence shown here is derived from an EMBL/GenBank/DDBJ whole genome shotgun (WGS) entry which is preliminary data.</text>
</comment>
<dbReference type="GeneID" id="57332620"/>
<proteinExistence type="predicted"/>
<accession>A0A8I0WMW0</accession>
<dbReference type="Proteomes" id="UP000612266">
    <property type="component" value="Unassembled WGS sequence"/>
</dbReference>
<evidence type="ECO:0000313" key="2">
    <source>
        <dbReference type="Proteomes" id="UP000612266"/>
    </source>
</evidence>
<reference evidence="1" key="1">
    <citation type="submission" date="2020-11" db="EMBL/GenBank/DDBJ databases">
        <title>Enhanced detection system for hospital associated transmission using whole genome sequencing surveillance.</title>
        <authorList>
            <person name="Harrison L.H."/>
            <person name="Van Tyne D."/>
            <person name="Marsh J.W."/>
            <person name="Griffith M.P."/>
            <person name="Snyder D.J."/>
            <person name="Cooper V.S."/>
            <person name="Mustapha M."/>
        </authorList>
    </citation>
    <scope>NUCLEOTIDE SEQUENCE</scope>
    <source>
        <strain evidence="1">PR00070</strain>
    </source>
</reference>